<dbReference type="Proteomes" id="UP001515480">
    <property type="component" value="Unassembled WGS sequence"/>
</dbReference>
<gene>
    <name evidence="1" type="ORF">AB1Y20_003736</name>
</gene>
<protein>
    <recommendedName>
        <fullName evidence="3">Sulfotransferase family protein</fullName>
    </recommendedName>
</protein>
<dbReference type="AlphaFoldDB" id="A0AB34J4P4"/>
<organism evidence="1 2">
    <name type="scientific">Prymnesium parvum</name>
    <name type="common">Toxic golden alga</name>
    <dbReference type="NCBI Taxonomy" id="97485"/>
    <lineage>
        <taxon>Eukaryota</taxon>
        <taxon>Haptista</taxon>
        <taxon>Haptophyta</taxon>
        <taxon>Prymnesiophyceae</taxon>
        <taxon>Prymnesiales</taxon>
        <taxon>Prymnesiaceae</taxon>
        <taxon>Prymnesium</taxon>
    </lineage>
</organism>
<evidence type="ECO:0008006" key="3">
    <source>
        <dbReference type="Google" id="ProtNLM"/>
    </source>
</evidence>
<name>A0AB34J4P4_PRYPA</name>
<dbReference type="EMBL" id="JBGBPQ010000012">
    <property type="protein sequence ID" value="KAL1514643.1"/>
    <property type="molecule type" value="Genomic_DNA"/>
</dbReference>
<dbReference type="Gene3D" id="3.40.50.300">
    <property type="entry name" value="P-loop containing nucleotide triphosphate hydrolases"/>
    <property type="match status" value="1"/>
</dbReference>
<comment type="caution">
    <text evidence="1">The sequence shown here is derived from an EMBL/GenBank/DDBJ whole genome shotgun (WGS) entry which is preliminary data.</text>
</comment>
<evidence type="ECO:0000313" key="2">
    <source>
        <dbReference type="Proteomes" id="UP001515480"/>
    </source>
</evidence>
<dbReference type="InterPro" id="IPR027417">
    <property type="entry name" value="P-loop_NTPase"/>
</dbReference>
<keyword evidence="2" id="KW-1185">Reference proteome</keyword>
<evidence type="ECO:0000313" key="1">
    <source>
        <dbReference type="EMBL" id="KAL1514643.1"/>
    </source>
</evidence>
<sequence>MDCSPARYCSLWRRYSVRNGYWDDVDHGPFRDRPPVGAAWQNIVAQPLGQEKWEAASHPSPIDRCNAVGLRLGGKPSRPIHRVQWLHIPKTGSSFGTTLMHRGCPRIPVDAAADDGAPIVRLTEAYPRARRKWCDKDAFLGNLNGHEPLRYPEHRGRTVALFREPRARLRSECAAIQAEFVRAFSSSVVQPPRRRLGHRRLFRKNSKARGRLIRNDTSAGEWKSGSVYSNPFLREFLYSHGLSHLAISRLAAIWNASRRIPLDDCVRIEGMHGCQTKMVLGVPCLAPFELNASLFAEAARRIADDFMFVGVTSQWEASVCLFHARLGGFPVPAQFLNSRPKQGHPKALNDTATTVDVQPLHDPWDEALFQIAKARFHTDLARAASSSAQDARVSFNGKYIR</sequence>
<reference evidence="1 2" key="1">
    <citation type="journal article" date="2024" name="Science">
        <title>Giant polyketide synthase enzymes in the biosynthesis of giant marine polyether toxins.</title>
        <authorList>
            <person name="Fallon T.R."/>
            <person name="Shende V.V."/>
            <person name="Wierzbicki I.H."/>
            <person name="Pendleton A.L."/>
            <person name="Watervoot N.F."/>
            <person name="Auber R.P."/>
            <person name="Gonzalez D.J."/>
            <person name="Wisecaver J.H."/>
            <person name="Moore B.S."/>
        </authorList>
    </citation>
    <scope>NUCLEOTIDE SEQUENCE [LARGE SCALE GENOMIC DNA]</scope>
    <source>
        <strain evidence="1 2">12B1</strain>
    </source>
</reference>
<proteinExistence type="predicted"/>
<accession>A0AB34J4P4</accession>